<evidence type="ECO:0000313" key="3">
    <source>
        <dbReference type="Proteomes" id="UP001160483"/>
    </source>
</evidence>
<name>A0AAU9L0G9_9STRA</name>
<dbReference type="EMBL" id="CAKKTJ010000222">
    <property type="protein sequence ID" value="CAH0478199.1"/>
    <property type="molecule type" value="Genomic_DNA"/>
</dbReference>
<organism evidence="2 3">
    <name type="scientific">Peronospora belbahrii</name>
    <dbReference type="NCBI Taxonomy" id="622444"/>
    <lineage>
        <taxon>Eukaryota</taxon>
        <taxon>Sar</taxon>
        <taxon>Stramenopiles</taxon>
        <taxon>Oomycota</taxon>
        <taxon>Peronosporomycetes</taxon>
        <taxon>Peronosporales</taxon>
        <taxon>Peronosporaceae</taxon>
        <taxon>Peronospora</taxon>
    </lineage>
</organism>
<accession>A0AAU9L0G9</accession>
<reference evidence="2" key="1">
    <citation type="submission" date="2021-11" db="EMBL/GenBank/DDBJ databases">
        <authorList>
            <person name="Islam A."/>
            <person name="Islam S."/>
            <person name="Flora M.S."/>
            <person name="Rahman M."/>
            <person name="Ziaur R.M."/>
            <person name="Epstein J.H."/>
            <person name="Hassan M."/>
            <person name="Klassen M."/>
            <person name="Woodard K."/>
            <person name="Webb A."/>
            <person name="Webby R.J."/>
            <person name="El Zowalaty M.E."/>
        </authorList>
    </citation>
    <scope>NUCLEOTIDE SEQUENCE</scope>
    <source>
        <strain evidence="2">Pbs3</strain>
    </source>
</reference>
<keyword evidence="1" id="KW-0472">Membrane</keyword>
<feature type="transmembrane region" description="Helical" evidence="1">
    <location>
        <begin position="40"/>
        <end position="60"/>
    </location>
</feature>
<gene>
    <name evidence="2" type="ORF">PBS003_LOCUS4903</name>
</gene>
<protein>
    <submittedName>
        <fullName evidence="2">Uncharacterized protein</fullName>
    </submittedName>
</protein>
<dbReference type="AlphaFoldDB" id="A0AAU9L0G9"/>
<keyword evidence="1" id="KW-0812">Transmembrane</keyword>
<evidence type="ECO:0000313" key="2">
    <source>
        <dbReference type="EMBL" id="CAH0478199.1"/>
    </source>
</evidence>
<dbReference type="Proteomes" id="UP001160483">
    <property type="component" value="Unassembled WGS sequence"/>
</dbReference>
<proteinExistence type="predicted"/>
<sequence length="155" mass="17159">MEHFVDWKRQHSYAKTPLVYRNDESVECAHPPPLLMQKPVAAWALGGLGVLFLLVVGLVVRGGTMHGVLSVTHLTAKTNTWMEMLPTDVEKALLEVMNLGRPLIGDLAVAVTKTKMKLFQMAGALCMKESSFVIILDSDSDDEECIAGWAYIERC</sequence>
<evidence type="ECO:0000256" key="1">
    <source>
        <dbReference type="SAM" id="Phobius"/>
    </source>
</evidence>
<keyword evidence="1" id="KW-1133">Transmembrane helix</keyword>
<comment type="caution">
    <text evidence="2">The sequence shown here is derived from an EMBL/GenBank/DDBJ whole genome shotgun (WGS) entry which is preliminary data.</text>
</comment>